<dbReference type="SUPFAM" id="SSF53756">
    <property type="entry name" value="UDP-Glycosyltransferase/glycogen phosphorylase"/>
    <property type="match status" value="1"/>
</dbReference>
<dbReference type="Gramene" id="KZM84527">
    <property type="protein sequence ID" value="KZM84527"/>
    <property type="gene ID" value="DCAR_028051"/>
</dbReference>
<dbReference type="GO" id="GO:0080044">
    <property type="term" value="F:quercetin 7-O-glucosyltransferase activity"/>
    <property type="evidence" value="ECO:0007669"/>
    <property type="project" value="TreeGrafter"/>
</dbReference>
<evidence type="ECO:0000313" key="2">
    <source>
        <dbReference type="EMBL" id="KZM84527.1"/>
    </source>
</evidence>
<dbReference type="AlphaFoldDB" id="A0A175YMF2"/>
<dbReference type="EMBL" id="LNRQ01000008">
    <property type="protein sequence ID" value="KZM84527.1"/>
    <property type="molecule type" value="Genomic_DNA"/>
</dbReference>
<reference evidence="2" key="1">
    <citation type="journal article" date="2016" name="Nat. Genet.">
        <title>A high-quality carrot genome assembly provides new insights into carotenoid accumulation and asterid genome evolution.</title>
        <authorList>
            <person name="Iorizzo M."/>
            <person name="Ellison S."/>
            <person name="Senalik D."/>
            <person name="Zeng P."/>
            <person name="Satapoomin P."/>
            <person name="Huang J."/>
            <person name="Bowman M."/>
            <person name="Iovene M."/>
            <person name="Sanseverino W."/>
            <person name="Cavagnaro P."/>
            <person name="Yildiz M."/>
            <person name="Macko-Podgorni A."/>
            <person name="Moranska E."/>
            <person name="Grzebelus E."/>
            <person name="Grzebelus D."/>
            <person name="Ashrafi H."/>
            <person name="Zheng Z."/>
            <person name="Cheng S."/>
            <person name="Spooner D."/>
            <person name="Van Deynze A."/>
            <person name="Simon P."/>
        </authorList>
    </citation>
    <scope>NUCLEOTIDE SEQUENCE [LARGE SCALE GENOMIC DNA]</scope>
    <source>
        <tissue evidence="2">Leaf</tissue>
    </source>
</reference>
<dbReference type="PANTHER" id="PTHR11926">
    <property type="entry name" value="GLUCOSYL/GLUCURONOSYL TRANSFERASES"/>
    <property type="match status" value="1"/>
</dbReference>
<evidence type="ECO:0000256" key="1">
    <source>
        <dbReference type="ARBA" id="ARBA00009995"/>
    </source>
</evidence>
<gene>
    <name evidence="2" type="ORF">DCAR_028051</name>
</gene>
<dbReference type="PANTHER" id="PTHR11926:SF1551">
    <property type="entry name" value="GLYCOSYLTRANSFERASE"/>
    <property type="match status" value="1"/>
</dbReference>
<organism evidence="2">
    <name type="scientific">Daucus carota subsp. sativus</name>
    <name type="common">Carrot</name>
    <dbReference type="NCBI Taxonomy" id="79200"/>
    <lineage>
        <taxon>Eukaryota</taxon>
        <taxon>Viridiplantae</taxon>
        <taxon>Streptophyta</taxon>
        <taxon>Embryophyta</taxon>
        <taxon>Tracheophyta</taxon>
        <taxon>Spermatophyta</taxon>
        <taxon>Magnoliopsida</taxon>
        <taxon>eudicotyledons</taxon>
        <taxon>Gunneridae</taxon>
        <taxon>Pentapetalae</taxon>
        <taxon>asterids</taxon>
        <taxon>campanulids</taxon>
        <taxon>Apiales</taxon>
        <taxon>Apiaceae</taxon>
        <taxon>Apioideae</taxon>
        <taxon>Scandiceae</taxon>
        <taxon>Daucinae</taxon>
        <taxon>Daucus</taxon>
        <taxon>Daucus sect. Daucus</taxon>
    </lineage>
</organism>
<dbReference type="GO" id="GO:0080043">
    <property type="term" value="F:quercetin 3-O-glucosyltransferase activity"/>
    <property type="evidence" value="ECO:0007669"/>
    <property type="project" value="TreeGrafter"/>
</dbReference>
<comment type="similarity">
    <text evidence="1">Belongs to the UDP-glycosyltransferase family.</text>
</comment>
<name>A0A175YMF2_DAUCS</name>
<accession>A0A175YMF2</accession>
<protein>
    <submittedName>
        <fullName evidence="2">Uncharacterized protein</fullName>
    </submittedName>
</protein>
<comment type="caution">
    <text evidence="2">The sequence shown here is derived from an EMBL/GenBank/DDBJ whole genome shotgun (WGS) entry which is preliminary data.</text>
</comment>
<proteinExistence type="inferred from homology"/>
<sequence>MFRVCIGFRFETIPDGLPPSHADATQDIAALNRSIKENNMLAPFQSLVEKLNAGTHQVTSILSDGFMSFTADVAHSLRIPIVLLWTIAACGLMGFYQFRNVLESGLIPFKGGMPNIGAKSFSIKAPLLRIKIKYKKKHLSCSLLSRPSPESPPSAPLFSFTHLSRTYYSSSSLISLAPTALLSPISCPFLKP</sequence>
<dbReference type="STRING" id="79200.A0A175YMF2"/>
<dbReference type="Gene3D" id="3.40.50.2000">
    <property type="entry name" value="Glycogen Phosphorylase B"/>
    <property type="match status" value="1"/>
</dbReference>